<dbReference type="CDD" id="cd08662">
    <property type="entry name" value="M13"/>
    <property type="match status" value="1"/>
</dbReference>
<dbReference type="Gene3D" id="1.10.1380.10">
    <property type="entry name" value="Neutral endopeptidase , domain2"/>
    <property type="match status" value="2"/>
</dbReference>
<evidence type="ECO:0000256" key="6">
    <source>
        <dbReference type="ARBA" id="ARBA00022833"/>
    </source>
</evidence>
<name>A0ABM1DTU6_PRICU</name>
<keyword evidence="8" id="KW-1133">Transmembrane helix</keyword>
<gene>
    <name evidence="12" type="primary">LOC106806039</name>
</gene>
<dbReference type="Pfam" id="PF05649">
    <property type="entry name" value="Peptidase_M13_N"/>
    <property type="match status" value="2"/>
</dbReference>
<dbReference type="Gene3D" id="3.40.390.10">
    <property type="entry name" value="Collagenase (Catalytic Domain)"/>
    <property type="match status" value="2"/>
</dbReference>
<dbReference type="RefSeq" id="XP_014663367.1">
    <property type="nucleotide sequence ID" value="XM_014807881.1"/>
</dbReference>
<keyword evidence="8" id="KW-0472">Membrane</keyword>
<evidence type="ECO:0000256" key="4">
    <source>
        <dbReference type="ARBA" id="ARBA00022723"/>
    </source>
</evidence>
<organism evidence="11 12">
    <name type="scientific">Priapulus caudatus</name>
    <name type="common">Priapulid worm</name>
    <dbReference type="NCBI Taxonomy" id="37621"/>
    <lineage>
        <taxon>Eukaryota</taxon>
        <taxon>Metazoa</taxon>
        <taxon>Ecdysozoa</taxon>
        <taxon>Scalidophora</taxon>
        <taxon>Priapulida</taxon>
        <taxon>Priapulimorpha</taxon>
        <taxon>Priapulimorphida</taxon>
        <taxon>Priapulidae</taxon>
        <taxon>Priapulus</taxon>
    </lineage>
</organism>
<keyword evidence="6" id="KW-0862">Zinc</keyword>
<evidence type="ECO:0000259" key="9">
    <source>
        <dbReference type="Pfam" id="PF01431"/>
    </source>
</evidence>
<dbReference type="InterPro" id="IPR024079">
    <property type="entry name" value="MetalloPept_cat_dom_sf"/>
</dbReference>
<dbReference type="PANTHER" id="PTHR11733:SF167">
    <property type="entry name" value="FI17812P1-RELATED"/>
    <property type="match status" value="1"/>
</dbReference>
<evidence type="ECO:0000256" key="7">
    <source>
        <dbReference type="ARBA" id="ARBA00023049"/>
    </source>
</evidence>
<evidence type="ECO:0000256" key="1">
    <source>
        <dbReference type="ARBA" id="ARBA00001947"/>
    </source>
</evidence>
<evidence type="ECO:0000313" key="11">
    <source>
        <dbReference type="Proteomes" id="UP000695022"/>
    </source>
</evidence>
<keyword evidence="8" id="KW-0812">Transmembrane</keyword>
<evidence type="ECO:0000256" key="5">
    <source>
        <dbReference type="ARBA" id="ARBA00022801"/>
    </source>
</evidence>
<feature type="transmembrane region" description="Helical" evidence="8">
    <location>
        <begin position="27"/>
        <end position="51"/>
    </location>
</feature>
<dbReference type="InterPro" id="IPR008753">
    <property type="entry name" value="Peptidase_M13_N"/>
</dbReference>
<dbReference type="InterPro" id="IPR042089">
    <property type="entry name" value="Peptidase_M13_dom_2"/>
</dbReference>
<evidence type="ECO:0000256" key="8">
    <source>
        <dbReference type="SAM" id="Phobius"/>
    </source>
</evidence>
<protein>
    <submittedName>
        <fullName evidence="12">Endothelin-converting enzyme 2-like</fullName>
    </submittedName>
</protein>
<feature type="domain" description="Peptidase M13 C-terminal" evidence="9">
    <location>
        <begin position="490"/>
        <end position="694"/>
    </location>
</feature>
<keyword evidence="4" id="KW-0479">Metal-binding</keyword>
<keyword evidence="7" id="KW-0482">Metalloprotease</keyword>
<sequence>MADTEEILRESPKYNMFSRSSLGNNTVMLAAVAGVCFVTFLCIIIGLSVALANASTDDATSVDYEECVNADCLMQAAHMVGYINASVDPCNSFYEYACGSYADRHPLPADRRFVNVRANMESKIADDLKLILESPVKDANFETEWKVKTMFTSCMNDYESMKSGAGTFLGADGIINKTGGWAVLAPLEDWDLDNALQRLHVDHWTNVFFRFQVVPDEQDSKKNRILVRLLLLYISTILFCKCYLTMTTTINWNNYMTINQLTSAVPSINWIAFFKRIFDDLVDGNTIIYEYRKDYLKGMADIIASLNESTVNNYMEWHLIWRYTAFISYEYAHIERVFNEQKLNVHEPKPQWTTCYELVDQNLRDGLGALFIRDHFYLESKTEVSEIYERIRGTLIKYVESETKWMKADEKKTALNKLTALTTKLGFTAFYIDNSKMDAFYDSLKVVHNAILDNVISLDKWLREETKDLYQYGEQTDQWLGHLYHVYGMYIAMWNQLEVTAGLMQHPYYDKLLPPYVNYGSIGSLLATHTIQAIDETGSKWQADGSMKDWWSEDTRTAYLAREKCVSDRFINATFNIPPYGDVAVRPAPWIINEIIAFMEGVRITYKTFTDYPEIGDLYRLPGINLSNDQVVFLSYAQTMCSHRDPHDLYFSLFRGAMPDAMFVDNVLMQVSEFSRAFNCPVGSTMNPKNKCRVIT</sequence>
<evidence type="ECO:0000256" key="3">
    <source>
        <dbReference type="ARBA" id="ARBA00022670"/>
    </source>
</evidence>
<keyword evidence="3" id="KW-0645">Protease</keyword>
<comment type="similarity">
    <text evidence="2">Belongs to the peptidase M13 family.</text>
</comment>
<dbReference type="Proteomes" id="UP000695022">
    <property type="component" value="Unplaced"/>
</dbReference>
<dbReference type="InterPro" id="IPR000718">
    <property type="entry name" value="Peptidase_M13"/>
</dbReference>
<accession>A0ABM1DTU6</accession>
<dbReference type="PROSITE" id="PS51885">
    <property type="entry name" value="NEPRILYSIN"/>
    <property type="match status" value="1"/>
</dbReference>
<feature type="transmembrane region" description="Helical" evidence="8">
    <location>
        <begin position="225"/>
        <end position="246"/>
    </location>
</feature>
<keyword evidence="5" id="KW-0378">Hydrolase</keyword>
<comment type="cofactor">
    <cofactor evidence="1">
        <name>Zn(2+)</name>
        <dbReference type="ChEBI" id="CHEBI:29105"/>
    </cofactor>
</comment>
<keyword evidence="11" id="KW-1185">Reference proteome</keyword>
<reference evidence="12" key="1">
    <citation type="submission" date="2025-08" db="UniProtKB">
        <authorList>
            <consortium name="RefSeq"/>
        </authorList>
    </citation>
    <scope>IDENTIFICATION</scope>
</reference>
<evidence type="ECO:0000256" key="2">
    <source>
        <dbReference type="ARBA" id="ARBA00007357"/>
    </source>
</evidence>
<feature type="domain" description="Peptidase M13 N-terminal" evidence="10">
    <location>
        <begin position="89"/>
        <end position="226"/>
    </location>
</feature>
<dbReference type="InterPro" id="IPR018497">
    <property type="entry name" value="Peptidase_M13_C"/>
</dbReference>
<evidence type="ECO:0000313" key="12">
    <source>
        <dbReference type="RefSeq" id="XP_014663367.1"/>
    </source>
</evidence>
<dbReference type="GeneID" id="106806039"/>
<dbReference type="PANTHER" id="PTHR11733">
    <property type="entry name" value="ZINC METALLOPROTEASE FAMILY M13 NEPRILYSIN-RELATED"/>
    <property type="match status" value="1"/>
</dbReference>
<feature type="domain" description="Peptidase M13 N-terminal" evidence="10">
    <location>
        <begin position="252"/>
        <end position="427"/>
    </location>
</feature>
<dbReference type="SUPFAM" id="SSF55486">
    <property type="entry name" value="Metalloproteases ('zincins'), catalytic domain"/>
    <property type="match status" value="1"/>
</dbReference>
<evidence type="ECO:0000259" key="10">
    <source>
        <dbReference type="Pfam" id="PF05649"/>
    </source>
</evidence>
<dbReference type="Pfam" id="PF01431">
    <property type="entry name" value="Peptidase_M13"/>
    <property type="match status" value="1"/>
</dbReference>
<proteinExistence type="inferred from homology"/>